<sequence length="277" mass="30267">MASCCKCLSKSINIIFCFLLFVVGGFVAGMGIWYLVSDYSDFIPEWWVWIAVITGILLALLSFVGCFGSLKQNKCVLSFLWIAAVVLFVLFAISAIASSMFFSGTNSLKGMSAEELNAVSGYEEDVYKQIRDGYIAVFTGDDCDVKCDASNGEVKCGSITCDTEDIEDRLDGWIGPHWWTTNVPAFTVCVADSVEDDKDKTASEAWCASNTYAIKWFWDYALGTMIVLWCVVALTLLMAVGNCVLIWSDKPKKGVVVSPKTDVVQTPAGNGVTVVKV</sequence>
<evidence type="ECO:0000256" key="4">
    <source>
        <dbReference type="ARBA" id="ARBA00023136"/>
    </source>
</evidence>
<keyword evidence="4 5" id="KW-0472">Membrane</keyword>
<dbReference type="AlphaFoldDB" id="A0A7J6MGK2"/>
<keyword evidence="3 5" id="KW-1133">Transmembrane helix</keyword>
<keyword evidence="7" id="KW-1185">Reference proteome</keyword>
<dbReference type="InterPro" id="IPR018499">
    <property type="entry name" value="Tetraspanin/Peripherin"/>
</dbReference>
<dbReference type="Proteomes" id="UP000591131">
    <property type="component" value="Unassembled WGS sequence"/>
</dbReference>
<dbReference type="EMBL" id="JAAPAO010000147">
    <property type="protein sequence ID" value="KAF4670728.1"/>
    <property type="molecule type" value="Genomic_DNA"/>
</dbReference>
<accession>A0A7J6MGK2</accession>
<keyword evidence="2 5" id="KW-0812">Transmembrane</keyword>
<dbReference type="PRINTS" id="PR00259">
    <property type="entry name" value="TMFOUR"/>
</dbReference>
<comment type="caution">
    <text evidence="6">The sequence shown here is derived from an EMBL/GenBank/DDBJ whole genome shotgun (WGS) entry which is preliminary data.</text>
</comment>
<evidence type="ECO:0008006" key="8">
    <source>
        <dbReference type="Google" id="ProtNLM"/>
    </source>
</evidence>
<gene>
    <name evidence="6" type="ORF">FOL47_001877</name>
</gene>
<organism evidence="6 7">
    <name type="scientific">Perkinsus chesapeaki</name>
    <name type="common">Clam parasite</name>
    <name type="synonym">Perkinsus andrewsi</name>
    <dbReference type="NCBI Taxonomy" id="330153"/>
    <lineage>
        <taxon>Eukaryota</taxon>
        <taxon>Sar</taxon>
        <taxon>Alveolata</taxon>
        <taxon>Perkinsozoa</taxon>
        <taxon>Perkinsea</taxon>
        <taxon>Perkinsida</taxon>
        <taxon>Perkinsidae</taxon>
        <taxon>Perkinsus</taxon>
    </lineage>
</organism>
<evidence type="ECO:0000256" key="3">
    <source>
        <dbReference type="ARBA" id="ARBA00022989"/>
    </source>
</evidence>
<proteinExistence type="predicted"/>
<evidence type="ECO:0000256" key="5">
    <source>
        <dbReference type="SAM" id="Phobius"/>
    </source>
</evidence>
<dbReference type="GO" id="GO:0016020">
    <property type="term" value="C:membrane"/>
    <property type="evidence" value="ECO:0007669"/>
    <property type="project" value="UniProtKB-SubCell"/>
</dbReference>
<evidence type="ECO:0000256" key="2">
    <source>
        <dbReference type="ARBA" id="ARBA00022692"/>
    </source>
</evidence>
<protein>
    <recommendedName>
        <fullName evidence="8">CD151 antigen</fullName>
    </recommendedName>
</protein>
<feature type="transmembrane region" description="Helical" evidence="5">
    <location>
        <begin position="46"/>
        <end position="67"/>
    </location>
</feature>
<comment type="subcellular location">
    <subcellularLocation>
        <location evidence="1">Membrane</location>
        <topology evidence="1">Multi-pass membrane protein</topology>
    </subcellularLocation>
</comment>
<feature type="transmembrane region" description="Helical" evidence="5">
    <location>
        <begin position="79"/>
        <end position="102"/>
    </location>
</feature>
<name>A0A7J6MGK2_PERCH</name>
<evidence type="ECO:0000313" key="6">
    <source>
        <dbReference type="EMBL" id="KAF4670728.1"/>
    </source>
</evidence>
<feature type="transmembrane region" description="Helical" evidence="5">
    <location>
        <begin position="12"/>
        <end position="34"/>
    </location>
</feature>
<dbReference type="Pfam" id="PF00335">
    <property type="entry name" value="Tetraspanin"/>
    <property type="match status" value="1"/>
</dbReference>
<evidence type="ECO:0000256" key="1">
    <source>
        <dbReference type="ARBA" id="ARBA00004141"/>
    </source>
</evidence>
<feature type="transmembrane region" description="Helical" evidence="5">
    <location>
        <begin position="226"/>
        <end position="247"/>
    </location>
</feature>
<dbReference type="OrthoDB" id="432835at2759"/>
<evidence type="ECO:0000313" key="7">
    <source>
        <dbReference type="Proteomes" id="UP000591131"/>
    </source>
</evidence>
<reference evidence="6 7" key="1">
    <citation type="submission" date="2020-04" db="EMBL/GenBank/DDBJ databases">
        <title>Perkinsus chesapeaki whole genome sequence.</title>
        <authorList>
            <person name="Bogema D.R."/>
        </authorList>
    </citation>
    <scope>NUCLEOTIDE SEQUENCE [LARGE SCALE GENOMIC DNA]</scope>
    <source>
        <strain evidence="6">ATCC PRA-425</strain>
    </source>
</reference>